<reference evidence="2" key="1">
    <citation type="submission" date="2018-11" db="EMBL/GenBank/DDBJ databases">
        <authorList>
            <consortium name="Genoscope - CEA"/>
            <person name="William W."/>
        </authorList>
    </citation>
    <scope>NUCLEOTIDE SEQUENCE</scope>
</reference>
<gene>
    <name evidence="2" type="ORF">BOLC5T30432H</name>
</gene>
<dbReference type="EMBL" id="LR031877">
    <property type="protein sequence ID" value="VDD42885.1"/>
    <property type="molecule type" value="Genomic_DNA"/>
</dbReference>
<feature type="region of interest" description="Disordered" evidence="1">
    <location>
        <begin position="1"/>
        <end position="23"/>
    </location>
</feature>
<name>A0A3P6FBR9_BRAOL</name>
<dbReference type="AlphaFoldDB" id="A0A3P6FBR9"/>
<proteinExistence type="predicted"/>
<accession>A0A3P6FBR9</accession>
<sequence>MVKRNNALNGVPSERKDKNQNPVVKELDMKMLKKAKGYPMVNRNIHSSISTHERNHDA</sequence>
<evidence type="ECO:0000313" key="2">
    <source>
        <dbReference type="EMBL" id="VDD42885.1"/>
    </source>
</evidence>
<organism evidence="2">
    <name type="scientific">Brassica oleracea</name>
    <name type="common">Wild cabbage</name>
    <dbReference type="NCBI Taxonomy" id="3712"/>
    <lineage>
        <taxon>Eukaryota</taxon>
        <taxon>Viridiplantae</taxon>
        <taxon>Streptophyta</taxon>
        <taxon>Embryophyta</taxon>
        <taxon>Tracheophyta</taxon>
        <taxon>Spermatophyta</taxon>
        <taxon>Magnoliopsida</taxon>
        <taxon>eudicotyledons</taxon>
        <taxon>Gunneridae</taxon>
        <taxon>Pentapetalae</taxon>
        <taxon>rosids</taxon>
        <taxon>malvids</taxon>
        <taxon>Brassicales</taxon>
        <taxon>Brassicaceae</taxon>
        <taxon>Brassiceae</taxon>
        <taxon>Brassica</taxon>
    </lineage>
</organism>
<feature type="compositionally biased region" description="Basic and acidic residues" evidence="1">
    <location>
        <begin position="13"/>
        <end position="23"/>
    </location>
</feature>
<feature type="region of interest" description="Disordered" evidence="1">
    <location>
        <begin position="38"/>
        <end position="58"/>
    </location>
</feature>
<evidence type="ECO:0000256" key="1">
    <source>
        <dbReference type="SAM" id="MobiDB-lite"/>
    </source>
</evidence>
<protein>
    <submittedName>
        <fullName evidence="2">Uncharacterized protein</fullName>
    </submittedName>
</protein>